<dbReference type="AlphaFoldDB" id="D6TBG2"/>
<proteinExistence type="predicted"/>
<keyword evidence="2" id="KW-1185">Reference proteome</keyword>
<dbReference type="RefSeq" id="WP_007903575.1">
    <property type="nucleotide sequence ID" value="NZ_ADVG01000001.1"/>
</dbReference>
<name>D6TBG2_KTERA</name>
<protein>
    <submittedName>
        <fullName evidence="1">Uncharacterized protein</fullName>
    </submittedName>
</protein>
<reference evidence="1 2" key="1">
    <citation type="journal article" date="2011" name="Stand. Genomic Sci.">
        <title>Non-contiguous finished genome sequence and contextual data of the filamentous soil bacterium Ktedonobacter racemifer type strain (SOSP1-21).</title>
        <authorList>
            <person name="Chang Y.J."/>
            <person name="Land M."/>
            <person name="Hauser L."/>
            <person name="Chertkov O."/>
            <person name="Del Rio T.G."/>
            <person name="Nolan M."/>
            <person name="Copeland A."/>
            <person name="Tice H."/>
            <person name="Cheng J.F."/>
            <person name="Lucas S."/>
            <person name="Han C."/>
            <person name="Goodwin L."/>
            <person name="Pitluck S."/>
            <person name="Ivanova N."/>
            <person name="Ovchinikova G."/>
            <person name="Pati A."/>
            <person name="Chen A."/>
            <person name="Palaniappan K."/>
            <person name="Mavromatis K."/>
            <person name="Liolios K."/>
            <person name="Brettin T."/>
            <person name="Fiebig A."/>
            <person name="Rohde M."/>
            <person name="Abt B."/>
            <person name="Goker M."/>
            <person name="Detter J.C."/>
            <person name="Woyke T."/>
            <person name="Bristow J."/>
            <person name="Eisen J.A."/>
            <person name="Markowitz V."/>
            <person name="Hugenholtz P."/>
            <person name="Kyrpides N.C."/>
            <person name="Klenk H.P."/>
            <person name="Lapidus A."/>
        </authorList>
    </citation>
    <scope>NUCLEOTIDE SEQUENCE [LARGE SCALE GENOMIC DNA]</scope>
    <source>
        <strain evidence="2">DSM 44963</strain>
    </source>
</reference>
<gene>
    <name evidence="1" type="ORF">Krac_9306</name>
</gene>
<sequence length="79" mass="9061">MHKTELVAAYRIAQTLEEMTLSLLHLYDLSLWLPRRDVALCMIISDLNGACVQSAFSRPLYQKYGRVRAMWGAVARTDM</sequence>
<dbReference type="InParanoid" id="D6TBG2"/>
<evidence type="ECO:0000313" key="2">
    <source>
        <dbReference type="Proteomes" id="UP000004508"/>
    </source>
</evidence>
<comment type="caution">
    <text evidence="1">The sequence shown here is derived from an EMBL/GenBank/DDBJ whole genome shotgun (WGS) entry which is preliminary data.</text>
</comment>
<dbReference type="Proteomes" id="UP000004508">
    <property type="component" value="Unassembled WGS sequence"/>
</dbReference>
<evidence type="ECO:0000313" key="1">
    <source>
        <dbReference type="EMBL" id="EFH87946.1"/>
    </source>
</evidence>
<dbReference type="EMBL" id="ADVG01000001">
    <property type="protein sequence ID" value="EFH87946.1"/>
    <property type="molecule type" value="Genomic_DNA"/>
</dbReference>
<accession>D6TBG2</accession>
<organism evidence="1 2">
    <name type="scientific">Ktedonobacter racemifer DSM 44963</name>
    <dbReference type="NCBI Taxonomy" id="485913"/>
    <lineage>
        <taxon>Bacteria</taxon>
        <taxon>Bacillati</taxon>
        <taxon>Chloroflexota</taxon>
        <taxon>Ktedonobacteria</taxon>
        <taxon>Ktedonobacterales</taxon>
        <taxon>Ktedonobacteraceae</taxon>
        <taxon>Ktedonobacter</taxon>
    </lineage>
</organism>